<evidence type="ECO:0000256" key="1">
    <source>
        <dbReference type="ARBA" id="ARBA00008520"/>
    </source>
</evidence>
<feature type="signal peptide" evidence="4">
    <location>
        <begin position="1"/>
        <end position="21"/>
    </location>
</feature>
<organism evidence="5 6">
    <name type="scientific">Pilibacter termitis</name>
    <dbReference type="NCBI Taxonomy" id="263852"/>
    <lineage>
        <taxon>Bacteria</taxon>
        <taxon>Bacillati</taxon>
        <taxon>Bacillota</taxon>
        <taxon>Bacilli</taxon>
        <taxon>Lactobacillales</taxon>
        <taxon>Enterococcaceae</taxon>
        <taxon>Pilibacter</taxon>
    </lineage>
</organism>
<dbReference type="PANTHER" id="PTHR30061">
    <property type="entry name" value="MALTOSE-BINDING PERIPLASMIC PROTEIN"/>
    <property type="match status" value="1"/>
</dbReference>
<dbReference type="GO" id="GO:0055052">
    <property type="term" value="C:ATP-binding cassette (ABC) transporter complex, substrate-binding subunit-containing"/>
    <property type="evidence" value="ECO:0007669"/>
    <property type="project" value="TreeGrafter"/>
</dbReference>
<dbReference type="GO" id="GO:0042956">
    <property type="term" value="P:maltodextrin transmembrane transport"/>
    <property type="evidence" value="ECO:0007669"/>
    <property type="project" value="TreeGrafter"/>
</dbReference>
<dbReference type="PANTHER" id="PTHR30061:SF50">
    <property type="entry name" value="MALTOSE_MALTODEXTRIN-BINDING PERIPLASMIC PROTEIN"/>
    <property type="match status" value="1"/>
</dbReference>
<dbReference type="Proteomes" id="UP000190328">
    <property type="component" value="Unassembled WGS sequence"/>
</dbReference>
<proteinExistence type="inferred from homology"/>
<evidence type="ECO:0000313" key="5">
    <source>
        <dbReference type="EMBL" id="SKA08376.1"/>
    </source>
</evidence>
<gene>
    <name evidence="5" type="ORF">SAMN02745116_02358</name>
</gene>
<dbReference type="SUPFAM" id="SSF53850">
    <property type="entry name" value="Periplasmic binding protein-like II"/>
    <property type="match status" value="1"/>
</dbReference>
<dbReference type="RefSeq" id="WP_078808256.1">
    <property type="nucleotide sequence ID" value="NZ_FUXI01000035.1"/>
</dbReference>
<dbReference type="GO" id="GO:0015768">
    <property type="term" value="P:maltose transport"/>
    <property type="evidence" value="ECO:0007669"/>
    <property type="project" value="TreeGrafter"/>
</dbReference>
<keyword evidence="3 4" id="KW-0732">Signal</keyword>
<protein>
    <submittedName>
        <fullName evidence="5">ABC-type glycerol-3-phosphate transport system, substrate-binding protein</fullName>
    </submittedName>
</protein>
<dbReference type="Gene3D" id="3.40.190.10">
    <property type="entry name" value="Periplasmic binding protein-like II"/>
    <property type="match status" value="1"/>
</dbReference>
<evidence type="ECO:0000256" key="2">
    <source>
        <dbReference type="ARBA" id="ARBA00022448"/>
    </source>
</evidence>
<evidence type="ECO:0000256" key="4">
    <source>
        <dbReference type="SAM" id="SignalP"/>
    </source>
</evidence>
<dbReference type="STRING" id="263852.SAMN02745116_02358"/>
<feature type="chain" id="PRO_5012413932" evidence="4">
    <location>
        <begin position="22"/>
        <end position="746"/>
    </location>
</feature>
<name>A0A1T4QXJ0_9ENTE</name>
<sequence>MKRISALFLCFLAIFALTACGKEKESTKKVERSNEPETSKLDYQESAVALPEGVASVADVALGEEGTLFLVGGDKEKTQLAYWKSKDNGKNWEKVADFTEEIKKANGKVNAQLSTDGTGIFSLEPLEEKEHSDEHQVSYFFFNKEATLSKMNETLQATLDKERAFSIEKLGEEKLFLTSEKGALLLDIKTGKTTNILSNKAAIFSMEESGGFLYLLTSEKPEKFSLATGKSEEKEVSFAKLAYLLQKGKNYYNQAFGILPTNNKVMIGVGKNNIYRVTGEKEEILLNKSKTLLGDSSNFVRKLLPYEENAFLVLINNEKGDQLLRYEAKGEKKEEKNSAKKLKVYILEEDFIERKQAIHQAINLYQRKHEDVEIEVEIGSENGEISTDDALKNLNAKLASGDAPDILVLDGLNVQKYQKQGIFADISEIVEKNKNETNLNNILSTYEKNGKYYGLPLTFATFGLYGPDTAVQGMDSMEDLTKSLSSLAKKNKETIFENWMFDELATITYRAYFVSKEKELTEKELKSYYTNMKKLYDLVDMKEVMATKKLKDMWTTPVGISNVDAVTVNDVQVSLDYVDNPYEVKSYELADKVKKYPLTFFKDEKNAYFVPRNSLSVLNASKNKELAKDFLDFAISQEAQNGIDTTSGFPVNKQVLAQSIKAIKCDGVEEVRTEFGGSVKVELKELDDTVANKWLERFDKLNTPNTMDVVLFKIITKNMDAIMKGEISIQDGTKQTMRRVKLYQSE</sequence>
<evidence type="ECO:0000313" key="6">
    <source>
        <dbReference type="Proteomes" id="UP000190328"/>
    </source>
</evidence>
<dbReference type="OrthoDB" id="2200626at2"/>
<dbReference type="Pfam" id="PF01547">
    <property type="entry name" value="SBP_bac_1"/>
    <property type="match status" value="1"/>
</dbReference>
<evidence type="ECO:0000256" key="3">
    <source>
        <dbReference type="ARBA" id="ARBA00022729"/>
    </source>
</evidence>
<reference evidence="5 6" key="1">
    <citation type="submission" date="2017-02" db="EMBL/GenBank/DDBJ databases">
        <authorList>
            <person name="Peterson S.W."/>
        </authorList>
    </citation>
    <scope>NUCLEOTIDE SEQUENCE [LARGE SCALE GENOMIC DNA]</scope>
    <source>
        <strain evidence="5 6">ATCC BAA-1030</strain>
    </source>
</reference>
<keyword evidence="6" id="KW-1185">Reference proteome</keyword>
<dbReference type="EMBL" id="FUXI01000035">
    <property type="protein sequence ID" value="SKA08376.1"/>
    <property type="molecule type" value="Genomic_DNA"/>
</dbReference>
<dbReference type="PROSITE" id="PS51257">
    <property type="entry name" value="PROKAR_LIPOPROTEIN"/>
    <property type="match status" value="1"/>
</dbReference>
<dbReference type="InterPro" id="IPR006059">
    <property type="entry name" value="SBP"/>
</dbReference>
<accession>A0A1T4QXJ0</accession>
<comment type="similarity">
    <text evidence="1">Belongs to the bacterial solute-binding protein 1 family.</text>
</comment>
<keyword evidence="2" id="KW-0813">Transport</keyword>
<dbReference type="AlphaFoldDB" id="A0A1T4QXJ0"/>
<dbReference type="GO" id="GO:1901982">
    <property type="term" value="F:maltose binding"/>
    <property type="evidence" value="ECO:0007669"/>
    <property type="project" value="TreeGrafter"/>
</dbReference>